<name>A0ABR1JA54_9AGAR</name>
<evidence type="ECO:0000313" key="5">
    <source>
        <dbReference type="EMBL" id="KAK7454596.1"/>
    </source>
</evidence>
<dbReference type="InterPro" id="IPR036640">
    <property type="entry name" value="ABC1_TM_sf"/>
</dbReference>
<evidence type="ECO:0000256" key="2">
    <source>
        <dbReference type="ARBA" id="ARBA00022989"/>
    </source>
</evidence>
<evidence type="ECO:0000313" key="6">
    <source>
        <dbReference type="Proteomes" id="UP001498398"/>
    </source>
</evidence>
<keyword evidence="3 4" id="KW-0472">Membrane</keyword>
<protein>
    <submittedName>
        <fullName evidence="5">ATP-dependent permease</fullName>
    </submittedName>
</protein>
<comment type="caution">
    <text evidence="5">The sequence shown here is derived from an EMBL/GenBank/DDBJ whole genome shotgun (WGS) entry which is preliminary data.</text>
</comment>
<keyword evidence="2 4" id="KW-1133">Transmembrane helix</keyword>
<gene>
    <name evidence="5" type="primary">HST6_3</name>
    <name evidence="5" type="ORF">VKT23_011348</name>
</gene>
<dbReference type="EMBL" id="JBANRG010000024">
    <property type="protein sequence ID" value="KAK7454596.1"/>
    <property type="molecule type" value="Genomic_DNA"/>
</dbReference>
<proteinExistence type="predicted"/>
<evidence type="ECO:0000256" key="3">
    <source>
        <dbReference type="ARBA" id="ARBA00023136"/>
    </source>
</evidence>
<feature type="transmembrane region" description="Helical" evidence="4">
    <location>
        <begin position="72"/>
        <end position="94"/>
    </location>
</feature>
<dbReference type="SUPFAM" id="SSF90123">
    <property type="entry name" value="ABC transporter transmembrane region"/>
    <property type="match status" value="1"/>
</dbReference>
<keyword evidence="6" id="KW-1185">Reference proteome</keyword>
<feature type="transmembrane region" description="Helical" evidence="4">
    <location>
        <begin position="49"/>
        <end position="66"/>
    </location>
</feature>
<evidence type="ECO:0000256" key="4">
    <source>
        <dbReference type="SAM" id="Phobius"/>
    </source>
</evidence>
<accession>A0ABR1JA54</accession>
<dbReference type="Gene3D" id="1.20.1560.10">
    <property type="entry name" value="ABC transporter type 1, transmembrane domain"/>
    <property type="match status" value="1"/>
</dbReference>
<evidence type="ECO:0000256" key="1">
    <source>
        <dbReference type="ARBA" id="ARBA00022692"/>
    </source>
</evidence>
<keyword evidence="1 4" id="KW-0812">Transmembrane</keyword>
<dbReference type="Proteomes" id="UP001498398">
    <property type="component" value="Unassembled WGS sequence"/>
</dbReference>
<organism evidence="5 6">
    <name type="scientific">Marasmiellus scandens</name>
    <dbReference type="NCBI Taxonomy" id="2682957"/>
    <lineage>
        <taxon>Eukaryota</taxon>
        <taxon>Fungi</taxon>
        <taxon>Dikarya</taxon>
        <taxon>Basidiomycota</taxon>
        <taxon>Agaricomycotina</taxon>
        <taxon>Agaricomycetes</taxon>
        <taxon>Agaricomycetidae</taxon>
        <taxon>Agaricales</taxon>
        <taxon>Marasmiineae</taxon>
        <taxon>Omphalotaceae</taxon>
        <taxon>Marasmiellus</taxon>
    </lineage>
</organism>
<sequence length="113" mass="12393">MGPGFDQSLFKTFLPKNSSLSLLFPLSWQSVGVRGALVEGCTFGVANGLIYLAEALLFYVGVVFIAKGMYTYLQMVQVLNLVVFSVMIGSKLMAFTNRITRAVQATQDMLQVL</sequence>
<reference evidence="5 6" key="1">
    <citation type="submission" date="2024-01" db="EMBL/GenBank/DDBJ databases">
        <title>A draft genome for the cacao thread blight pathogen Marasmiellus scandens.</title>
        <authorList>
            <person name="Baruah I.K."/>
            <person name="Leung J."/>
            <person name="Bukari Y."/>
            <person name="Amoako-Attah I."/>
            <person name="Meinhardt L.W."/>
            <person name="Bailey B.A."/>
            <person name="Cohen S.P."/>
        </authorList>
    </citation>
    <scope>NUCLEOTIDE SEQUENCE [LARGE SCALE GENOMIC DNA]</scope>
    <source>
        <strain evidence="5 6">GH-19</strain>
    </source>
</reference>